<keyword evidence="10" id="KW-0482">Metalloprotease</keyword>
<keyword evidence="5 12" id="KW-0812">Transmembrane</keyword>
<evidence type="ECO:0000256" key="4">
    <source>
        <dbReference type="ARBA" id="ARBA00022670"/>
    </source>
</evidence>
<keyword evidence="7" id="KW-0378">Hydrolase</keyword>
<evidence type="ECO:0000256" key="2">
    <source>
        <dbReference type="ARBA" id="ARBA00004141"/>
    </source>
</evidence>
<protein>
    <submittedName>
        <fullName evidence="14">Site-2 protease family protein</fullName>
    </submittedName>
</protein>
<evidence type="ECO:0000256" key="11">
    <source>
        <dbReference type="ARBA" id="ARBA00023136"/>
    </source>
</evidence>
<evidence type="ECO:0000256" key="7">
    <source>
        <dbReference type="ARBA" id="ARBA00022801"/>
    </source>
</evidence>
<evidence type="ECO:0000256" key="5">
    <source>
        <dbReference type="ARBA" id="ARBA00022692"/>
    </source>
</evidence>
<evidence type="ECO:0000256" key="9">
    <source>
        <dbReference type="ARBA" id="ARBA00022989"/>
    </source>
</evidence>
<comment type="cofactor">
    <cofactor evidence="1">
        <name>Zn(2+)</name>
        <dbReference type="ChEBI" id="CHEBI:29105"/>
    </cofactor>
</comment>
<dbReference type="Proteomes" id="UP001595955">
    <property type="component" value="Unassembled WGS sequence"/>
</dbReference>
<dbReference type="PANTHER" id="PTHR39188">
    <property type="entry name" value="MEMBRANE-ASSOCIATED ZINC METALLOPROTEASE M50B"/>
    <property type="match status" value="1"/>
</dbReference>
<comment type="caution">
    <text evidence="14">The sequence shown here is derived from an EMBL/GenBank/DDBJ whole genome shotgun (WGS) entry which is preliminary data.</text>
</comment>
<proteinExistence type="inferred from homology"/>
<reference evidence="15" key="1">
    <citation type="journal article" date="2019" name="Int. J. Syst. Evol. Microbiol.">
        <title>The Global Catalogue of Microorganisms (GCM) 10K type strain sequencing project: providing services to taxonomists for standard genome sequencing and annotation.</title>
        <authorList>
            <consortium name="The Broad Institute Genomics Platform"/>
            <consortium name="The Broad Institute Genome Sequencing Center for Infectious Disease"/>
            <person name="Wu L."/>
            <person name="Ma J."/>
        </authorList>
    </citation>
    <scope>NUCLEOTIDE SEQUENCE [LARGE SCALE GENOMIC DNA]</scope>
    <source>
        <strain evidence="15">JCM 3369</strain>
    </source>
</reference>
<feature type="transmembrane region" description="Helical" evidence="12">
    <location>
        <begin position="192"/>
        <end position="214"/>
    </location>
</feature>
<evidence type="ECO:0000256" key="6">
    <source>
        <dbReference type="ARBA" id="ARBA00022723"/>
    </source>
</evidence>
<keyword evidence="8" id="KW-0862">Zinc</keyword>
<evidence type="ECO:0000259" key="13">
    <source>
        <dbReference type="Pfam" id="PF02163"/>
    </source>
</evidence>
<dbReference type="GO" id="GO:0008233">
    <property type="term" value="F:peptidase activity"/>
    <property type="evidence" value="ECO:0007669"/>
    <property type="project" value="UniProtKB-KW"/>
</dbReference>
<evidence type="ECO:0000256" key="8">
    <source>
        <dbReference type="ARBA" id="ARBA00022833"/>
    </source>
</evidence>
<dbReference type="RefSeq" id="WP_164471367.1">
    <property type="nucleotide sequence ID" value="NZ_CP033325.1"/>
</dbReference>
<evidence type="ECO:0000256" key="3">
    <source>
        <dbReference type="ARBA" id="ARBA00007931"/>
    </source>
</evidence>
<dbReference type="PANTHER" id="PTHR39188:SF3">
    <property type="entry name" value="STAGE IV SPORULATION PROTEIN FB"/>
    <property type="match status" value="1"/>
</dbReference>
<gene>
    <name evidence="14" type="ORF">ACFO3F_08740</name>
</gene>
<feature type="domain" description="Peptidase M50" evidence="13">
    <location>
        <begin position="149"/>
        <end position="198"/>
    </location>
</feature>
<accession>A0ABV9DAN8</accession>
<dbReference type="Pfam" id="PF02163">
    <property type="entry name" value="Peptidase_M50"/>
    <property type="match status" value="2"/>
</dbReference>
<keyword evidence="15" id="KW-1185">Reference proteome</keyword>
<keyword evidence="6" id="KW-0479">Metal-binding</keyword>
<keyword evidence="11 12" id="KW-0472">Membrane</keyword>
<feature type="domain" description="Peptidase M50" evidence="13">
    <location>
        <begin position="68"/>
        <end position="144"/>
    </location>
</feature>
<evidence type="ECO:0000256" key="1">
    <source>
        <dbReference type="ARBA" id="ARBA00001947"/>
    </source>
</evidence>
<comment type="subcellular location">
    <subcellularLocation>
        <location evidence="2">Membrane</location>
        <topology evidence="2">Multi-pass membrane protein</topology>
    </subcellularLocation>
</comment>
<organism evidence="14 15">
    <name type="scientific">Georgenia faecalis</name>
    <dbReference type="NCBI Taxonomy" id="2483799"/>
    <lineage>
        <taxon>Bacteria</taxon>
        <taxon>Bacillati</taxon>
        <taxon>Actinomycetota</taxon>
        <taxon>Actinomycetes</taxon>
        <taxon>Micrococcales</taxon>
        <taxon>Bogoriellaceae</taxon>
        <taxon>Georgenia</taxon>
    </lineage>
</organism>
<feature type="transmembrane region" description="Helical" evidence="12">
    <location>
        <begin position="20"/>
        <end position="46"/>
    </location>
</feature>
<evidence type="ECO:0000313" key="14">
    <source>
        <dbReference type="EMBL" id="MFC4555333.1"/>
    </source>
</evidence>
<feature type="transmembrane region" description="Helical" evidence="12">
    <location>
        <begin position="58"/>
        <end position="78"/>
    </location>
</feature>
<keyword evidence="9 12" id="KW-1133">Transmembrane helix</keyword>
<keyword evidence="4 14" id="KW-0645">Protease</keyword>
<evidence type="ECO:0000256" key="10">
    <source>
        <dbReference type="ARBA" id="ARBA00023049"/>
    </source>
</evidence>
<feature type="transmembrane region" description="Helical" evidence="12">
    <location>
        <begin position="119"/>
        <end position="139"/>
    </location>
</feature>
<dbReference type="GO" id="GO:0006508">
    <property type="term" value="P:proteolysis"/>
    <property type="evidence" value="ECO:0007669"/>
    <property type="project" value="UniProtKB-KW"/>
</dbReference>
<dbReference type="EMBL" id="JBHSGF010000005">
    <property type="protein sequence ID" value="MFC4555333.1"/>
    <property type="molecule type" value="Genomic_DNA"/>
</dbReference>
<evidence type="ECO:0000313" key="15">
    <source>
        <dbReference type="Proteomes" id="UP001595955"/>
    </source>
</evidence>
<dbReference type="InterPro" id="IPR008915">
    <property type="entry name" value="Peptidase_M50"/>
</dbReference>
<feature type="transmembrane region" description="Helical" evidence="12">
    <location>
        <begin position="226"/>
        <end position="243"/>
    </location>
</feature>
<feature type="transmembrane region" description="Helical" evidence="12">
    <location>
        <begin position="151"/>
        <end position="172"/>
    </location>
</feature>
<comment type="similarity">
    <text evidence="3">Belongs to the peptidase M50B family.</text>
</comment>
<evidence type="ECO:0000256" key="12">
    <source>
        <dbReference type="SAM" id="Phobius"/>
    </source>
</evidence>
<sequence>MTAPADRQRWGTRTSAGWVIGHIGGAPLLLSPSWFLIAAVLALLFLPTVSLRVPGLGTIGALLAAAGFPLMLLVSVLAHEVAHGLTGRRVGSPPSEYVLTLWGGHTQFRHELATPGTSAAVSVAGPVANAVLAVAAWGLLVATPVTGFVELLLQAATVANGVVAAFNLLPGLPLDGGRVLEALVWKVTGDRLRGTVAAGWGGRAVVIGLVVVFVLRPLGAGARPSLVTMVWVAVLGAYLWSAASRTIATARAYLAAAGLDLRALADPARVMAAGTSLAYLDTFAAPGAVVLTDEAHRITGLVDPEAAAQVPPAARGTTPLSAVATALPQTAVVTVMEGARAAGAVAHAARTSALVVLVDGARGVVGVLPVRRLEEALSSRRPRRTA</sequence>
<name>A0ABV9DAN8_9MICO</name>